<dbReference type="GO" id="GO:0005634">
    <property type="term" value="C:nucleus"/>
    <property type="evidence" value="ECO:0007669"/>
    <property type="project" value="UniProtKB-SubCell"/>
</dbReference>
<dbReference type="SMART" id="SM01255">
    <property type="entry name" value="KNOX1"/>
    <property type="match status" value="1"/>
</dbReference>
<evidence type="ECO:0000256" key="2">
    <source>
        <dbReference type="ARBA" id="ARBA00023242"/>
    </source>
</evidence>
<reference evidence="5" key="2">
    <citation type="submission" date="2021-01" db="UniProtKB">
        <authorList>
            <consortium name="EnsemblPlants"/>
        </authorList>
    </citation>
    <scope>IDENTIFICATION</scope>
</reference>
<keyword evidence="2" id="KW-0539">Nucleus</keyword>
<evidence type="ECO:0000256" key="1">
    <source>
        <dbReference type="ARBA" id="ARBA00004123"/>
    </source>
</evidence>
<feature type="domain" description="KNOX1" evidence="3">
    <location>
        <begin position="26"/>
        <end position="69"/>
    </location>
</feature>
<evidence type="ECO:0000259" key="4">
    <source>
        <dbReference type="SMART" id="SM01256"/>
    </source>
</evidence>
<dbReference type="PANTHER" id="PTHR48268">
    <property type="entry name" value="HOMEOBOX PROTEIN KNOTTED-1-LIKE 6 ISOFORM X1"/>
    <property type="match status" value="1"/>
</dbReference>
<dbReference type="Proteomes" id="UP000594261">
    <property type="component" value="Chromosome 3"/>
</dbReference>
<name>A0A7N2L7J0_QUELO</name>
<dbReference type="InParanoid" id="A0A7N2L7J0"/>
<accession>A0A7N2L7J0</accession>
<dbReference type="EMBL" id="LRBV02000003">
    <property type="status" value="NOT_ANNOTATED_CDS"/>
    <property type="molecule type" value="Genomic_DNA"/>
</dbReference>
<dbReference type="GO" id="GO:0003677">
    <property type="term" value="F:DNA binding"/>
    <property type="evidence" value="ECO:0007669"/>
    <property type="project" value="InterPro"/>
</dbReference>
<dbReference type="InterPro" id="IPR005541">
    <property type="entry name" value="KNOX2"/>
</dbReference>
<sequence length="141" mass="15562">MEDQSAENGSIRFLENAGVDQEEDGELLKRMIKGHPLYGLLIETHLKCLKVALGDQIGDVGETNAVDDQKAYSKLKGATTPTSLDLDHFMEAYCMELSRLKEGMEQPIKEAASFINAMNIELKELSGPNNAYPADLLCTKK</sequence>
<evidence type="ECO:0000313" key="6">
    <source>
        <dbReference type="Proteomes" id="UP000594261"/>
    </source>
</evidence>
<dbReference type="InterPro" id="IPR005540">
    <property type="entry name" value="KNOX1"/>
</dbReference>
<dbReference type="InterPro" id="IPR053363">
    <property type="entry name" value="Leaf_patterning_domain"/>
</dbReference>
<organism evidence="5 6">
    <name type="scientific">Quercus lobata</name>
    <name type="common">Valley oak</name>
    <dbReference type="NCBI Taxonomy" id="97700"/>
    <lineage>
        <taxon>Eukaryota</taxon>
        <taxon>Viridiplantae</taxon>
        <taxon>Streptophyta</taxon>
        <taxon>Embryophyta</taxon>
        <taxon>Tracheophyta</taxon>
        <taxon>Spermatophyta</taxon>
        <taxon>Magnoliopsida</taxon>
        <taxon>eudicotyledons</taxon>
        <taxon>Gunneridae</taxon>
        <taxon>Pentapetalae</taxon>
        <taxon>rosids</taxon>
        <taxon>fabids</taxon>
        <taxon>Fagales</taxon>
        <taxon>Fagaceae</taxon>
        <taxon>Quercus</taxon>
    </lineage>
</organism>
<proteinExistence type="predicted"/>
<evidence type="ECO:0000313" key="5">
    <source>
        <dbReference type="EnsemblPlants" id="QL03p037604:mrna"/>
    </source>
</evidence>
<comment type="subcellular location">
    <subcellularLocation>
        <location evidence="1">Nucleus</location>
    </subcellularLocation>
</comment>
<dbReference type="PANTHER" id="PTHR48268:SF2">
    <property type="entry name" value="PROTEIN KNATM"/>
    <property type="match status" value="1"/>
</dbReference>
<dbReference type="Pfam" id="PF03791">
    <property type="entry name" value="KNOX2"/>
    <property type="match status" value="1"/>
</dbReference>
<evidence type="ECO:0000259" key="3">
    <source>
        <dbReference type="SMART" id="SM01255"/>
    </source>
</evidence>
<dbReference type="Gramene" id="QL03p037604:mrna">
    <property type="protein sequence ID" value="QL03p037604:mrna"/>
    <property type="gene ID" value="QL03p037604"/>
</dbReference>
<dbReference type="OMA" id="DLFMEGY"/>
<dbReference type="SMART" id="SM01256">
    <property type="entry name" value="KNOX2"/>
    <property type="match status" value="1"/>
</dbReference>
<feature type="domain" description="KNOX2" evidence="4">
    <location>
        <begin position="76"/>
        <end position="127"/>
    </location>
</feature>
<protein>
    <submittedName>
        <fullName evidence="5">Uncharacterized protein</fullName>
    </submittedName>
</protein>
<dbReference type="AlphaFoldDB" id="A0A7N2L7J0"/>
<reference evidence="5 6" key="1">
    <citation type="journal article" date="2016" name="G3 (Bethesda)">
        <title>First Draft Assembly and Annotation of the Genome of a California Endemic Oak Quercus lobata Nee (Fagaceae).</title>
        <authorList>
            <person name="Sork V.L."/>
            <person name="Fitz-Gibbon S.T."/>
            <person name="Puiu D."/>
            <person name="Crepeau M."/>
            <person name="Gugger P.F."/>
            <person name="Sherman R."/>
            <person name="Stevens K."/>
            <person name="Langley C.H."/>
            <person name="Pellegrini M."/>
            <person name="Salzberg S.L."/>
        </authorList>
    </citation>
    <scope>NUCLEOTIDE SEQUENCE [LARGE SCALE GENOMIC DNA]</scope>
    <source>
        <strain evidence="5 6">cv. SW786</strain>
    </source>
</reference>
<keyword evidence="6" id="KW-1185">Reference proteome</keyword>
<dbReference type="EnsemblPlants" id="QL03p037604:mrna">
    <property type="protein sequence ID" value="QL03p037604:mrna"/>
    <property type="gene ID" value="QL03p037604"/>
</dbReference>